<evidence type="ECO:0000256" key="10">
    <source>
        <dbReference type="RuleBase" id="RU003355"/>
    </source>
</evidence>
<dbReference type="SUPFAM" id="SSF52743">
    <property type="entry name" value="Subtilisin-like"/>
    <property type="match status" value="1"/>
</dbReference>
<dbReference type="InterPro" id="IPR008979">
    <property type="entry name" value="Galactose-bd-like_sf"/>
</dbReference>
<protein>
    <recommendedName>
        <fullName evidence="11">P/Homo B domain-containing protein</fullName>
    </recommendedName>
</protein>
<dbReference type="PROSITE" id="PS00137">
    <property type="entry name" value="SUBTILASE_HIS"/>
    <property type="match status" value="1"/>
</dbReference>
<dbReference type="GO" id="GO:0016485">
    <property type="term" value="P:protein processing"/>
    <property type="evidence" value="ECO:0007669"/>
    <property type="project" value="TreeGrafter"/>
</dbReference>
<keyword evidence="3" id="KW-0732">Signal</keyword>
<keyword evidence="8" id="KW-0325">Glycoprotein</keyword>
<evidence type="ECO:0000256" key="2">
    <source>
        <dbReference type="ARBA" id="ARBA00022685"/>
    </source>
</evidence>
<dbReference type="InterPro" id="IPR023828">
    <property type="entry name" value="Peptidase_S8_Ser-AS"/>
</dbReference>
<dbReference type="GO" id="GO:0004252">
    <property type="term" value="F:serine-type endopeptidase activity"/>
    <property type="evidence" value="ECO:0007669"/>
    <property type="project" value="InterPro"/>
</dbReference>
<dbReference type="FunFam" id="2.60.120.260:FF:000006">
    <property type="entry name" value="Proprotein convertase subtilisin/kexin type 5"/>
    <property type="match status" value="1"/>
</dbReference>
<dbReference type="PANTHER" id="PTHR42884">
    <property type="entry name" value="PROPROTEIN CONVERTASE SUBTILISIN/KEXIN-RELATED"/>
    <property type="match status" value="1"/>
</dbReference>
<dbReference type="GO" id="GO:0000139">
    <property type="term" value="C:Golgi membrane"/>
    <property type="evidence" value="ECO:0007669"/>
    <property type="project" value="TreeGrafter"/>
</dbReference>
<organism evidence="12 13">
    <name type="scientific">Eptatretus burgeri</name>
    <name type="common">Inshore hagfish</name>
    <dbReference type="NCBI Taxonomy" id="7764"/>
    <lineage>
        <taxon>Eukaryota</taxon>
        <taxon>Metazoa</taxon>
        <taxon>Chordata</taxon>
        <taxon>Craniata</taxon>
        <taxon>Vertebrata</taxon>
        <taxon>Cyclostomata</taxon>
        <taxon>Myxini</taxon>
        <taxon>Myxiniformes</taxon>
        <taxon>Myxinidae</taxon>
        <taxon>Eptatretinae</taxon>
        <taxon>Eptatretus</taxon>
    </lineage>
</organism>
<evidence type="ECO:0000256" key="3">
    <source>
        <dbReference type="ARBA" id="ARBA00022729"/>
    </source>
</evidence>
<dbReference type="InterPro" id="IPR034182">
    <property type="entry name" value="Kexin/furin"/>
</dbReference>
<dbReference type="PROSITE" id="PS00136">
    <property type="entry name" value="SUBTILASE_ASP"/>
    <property type="match status" value="1"/>
</dbReference>
<keyword evidence="6" id="KW-0865">Zymogen</keyword>
<dbReference type="Gene3D" id="2.60.120.260">
    <property type="entry name" value="Galactose-binding domain-like"/>
    <property type="match status" value="1"/>
</dbReference>
<dbReference type="CDD" id="cd04059">
    <property type="entry name" value="Peptidases_S8_Protein_convertases_Kexins_Furin-like"/>
    <property type="match status" value="1"/>
</dbReference>
<dbReference type="InterPro" id="IPR036852">
    <property type="entry name" value="Peptidase_S8/S53_dom_sf"/>
</dbReference>
<dbReference type="PROSITE" id="PS00138">
    <property type="entry name" value="SUBTILASE_SER"/>
    <property type="match status" value="1"/>
</dbReference>
<dbReference type="AlphaFoldDB" id="A0A8C4NDQ1"/>
<comment type="caution">
    <text evidence="9">Lacks conserved residue(s) required for the propagation of feature annotation.</text>
</comment>
<keyword evidence="13" id="KW-1185">Reference proteome</keyword>
<dbReference type="InterPro" id="IPR022398">
    <property type="entry name" value="Peptidase_S8_His-AS"/>
</dbReference>
<evidence type="ECO:0000313" key="12">
    <source>
        <dbReference type="Ensembl" id="ENSEBUP00000004510.1"/>
    </source>
</evidence>
<feature type="domain" description="P/Homo B" evidence="11">
    <location>
        <begin position="243"/>
        <end position="387"/>
    </location>
</feature>
<dbReference type="PANTHER" id="PTHR42884:SF23">
    <property type="entry name" value="FURIN-LIKE PROTEASE 2"/>
    <property type="match status" value="1"/>
</dbReference>
<keyword evidence="2" id="KW-0165">Cleavage on pair of basic residues</keyword>
<dbReference type="InterPro" id="IPR015500">
    <property type="entry name" value="Peptidase_S8_subtilisin-rel"/>
</dbReference>
<dbReference type="SUPFAM" id="SSF49785">
    <property type="entry name" value="Galactose-binding domain-like"/>
    <property type="match status" value="1"/>
</dbReference>
<sequence length="505" mass="55724">MAAWKRNVTGAGVVVSILDDGVDYTHPDLKNNYDPQASFDLNNRYFLDYDPKPHLNNGSEFNWHGTKCAGEVAMEANNSICGVGVAYDASIGGIRMLDGVVTDSVEAAALSYNNQHIDIYTCCWGPSDDGLKLSGPKQLVSLAMQEGAEKITTVPGGGCGNYFSGTSSAAPLAAGVIALALQANPRLTWRDVQYLVASTSKITDPLSRGWQVNGAGYHTHNEYGFGVMDAGLLVQQAMLWTSVGPVRICQATVDVEPQAIQSRGKLELNLEMDGCRDTAHHISSLEHVQVAITLSSSCRGNIGVTLISPFGTISELLAPRFLDNSTEGLKDWSFLSVQMWGERPEGTWTLQIFDKTGTVADCYVSSSESQAGTLEAVSFTFRGTNELIRSHELSDFSNMQMFTPGYNVEDVWRQKRVDHMMIEKEFAHENLNKIIAEDIPLGWQHPHKDNLRPGTMEAGMESSSLARKIFETWKHLRKEMTHLWDYIRSINSLKVTARFHSHCCF</sequence>
<dbReference type="InterPro" id="IPR000209">
    <property type="entry name" value="Peptidase_S8/S53_dom"/>
</dbReference>
<dbReference type="Proteomes" id="UP000694388">
    <property type="component" value="Unplaced"/>
</dbReference>
<dbReference type="Pfam" id="PF01483">
    <property type="entry name" value="P_proprotein"/>
    <property type="match status" value="1"/>
</dbReference>
<dbReference type="PROSITE" id="PS51829">
    <property type="entry name" value="P_HOMO_B"/>
    <property type="match status" value="1"/>
</dbReference>
<accession>A0A8C4NDQ1</accession>
<keyword evidence="4 10" id="KW-0378">Hydrolase</keyword>
<reference evidence="12" key="2">
    <citation type="submission" date="2025-09" db="UniProtKB">
        <authorList>
            <consortium name="Ensembl"/>
        </authorList>
    </citation>
    <scope>IDENTIFICATION</scope>
</reference>
<evidence type="ECO:0000256" key="8">
    <source>
        <dbReference type="ARBA" id="ARBA00023180"/>
    </source>
</evidence>
<evidence type="ECO:0000256" key="6">
    <source>
        <dbReference type="ARBA" id="ARBA00023145"/>
    </source>
</evidence>
<dbReference type="GO" id="GO:0005802">
    <property type="term" value="C:trans-Golgi network"/>
    <property type="evidence" value="ECO:0007669"/>
    <property type="project" value="TreeGrafter"/>
</dbReference>
<keyword evidence="7" id="KW-1015">Disulfide bond</keyword>
<evidence type="ECO:0000313" key="13">
    <source>
        <dbReference type="Proteomes" id="UP000694388"/>
    </source>
</evidence>
<comment type="similarity">
    <text evidence="9 10">Belongs to the peptidase S8 family.</text>
</comment>
<proteinExistence type="inferred from homology"/>
<evidence type="ECO:0000256" key="9">
    <source>
        <dbReference type="PROSITE-ProRule" id="PRU01240"/>
    </source>
</evidence>
<keyword evidence="5 10" id="KW-0720">Serine protease</keyword>
<evidence type="ECO:0000256" key="1">
    <source>
        <dbReference type="ARBA" id="ARBA00022670"/>
    </source>
</evidence>
<dbReference type="PROSITE" id="PS51892">
    <property type="entry name" value="SUBTILASE"/>
    <property type="match status" value="1"/>
</dbReference>
<keyword evidence="1 10" id="KW-0645">Protease</keyword>
<evidence type="ECO:0000256" key="5">
    <source>
        <dbReference type="ARBA" id="ARBA00022825"/>
    </source>
</evidence>
<evidence type="ECO:0000256" key="4">
    <source>
        <dbReference type="ARBA" id="ARBA00022801"/>
    </source>
</evidence>
<evidence type="ECO:0000259" key="11">
    <source>
        <dbReference type="PROSITE" id="PS51829"/>
    </source>
</evidence>
<dbReference type="PRINTS" id="PR00723">
    <property type="entry name" value="SUBTILISIN"/>
</dbReference>
<dbReference type="Pfam" id="PF00082">
    <property type="entry name" value="Peptidase_S8"/>
    <property type="match status" value="2"/>
</dbReference>
<dbReference type="InterPro" id="IPR002884">
    <property type="entry name" value="P_dom"/>
</dbReference>
<name>A0A8C4NDQ1_EPTBU</name>
<evidence type="ECO:0000256" key="7">
    <source>
        <dbReference type="ARBA" id="ARBA00023157"/>
    </source>
</evidence>
<reference evidence="12" key="1">
    <citation type="submission" date="2025-08" db="UniProtKB">
        <authorList>
            <consortium name="Ensembl"/>
        </authorList>
    </citation>
    <scope>IDENTIFICATION</scope>
</reference>
<dbReference type="Ensembl" id="ENSEBUT00000004948.1">
    <property type="protein sequence ID" value="ENSEBUP00000004510.1"/>
    <property type="gene ID" value="ENSEBUG00000003171.1"/>
</dbReference>
<dbReference type="GeneTree" id="ENSGT00940000166515"/>
<dbReference type="Gene3D" id="3.40.50.200">
    <property type="entry name" value="Peptidase S8/S53 domain"/>
    <property type="match status" value="2"/>
</dbReference>
<dbReference type="InterPro" id="IPR023827">
    <property type="entry name" value="Peptidase_S8_Asp-AS"/>
</dbReference>